<protein>
    <submittedName>
        <fullName evidence="1">Uncharacterized protein</fullName>
    </submittedName>
</protein>
<dbReference type="InterPro" id="IPR036390">
    <property type="entry name" value="WH_DNA-bd_sf"/>
</dbReference>
<dbReference type="OrthoDB" id="9805171at2"/>
<dbReference type="PANTHER" id="PTHR38768">
    <property type="entry name" value="UPF0502 PROTEIN YCEH"/>
    <property type="match status" value="1"/>
</dbReference>
<dbReference type="Gene3D" id="1.10.10.10">
    <property type="entry name" value="Winged helix-like DNA-binding domain superfamily/Winged helix DNA-binding domain"/>
    <property type="match status" value="2"/>
</dbReference>
<name>A0A6C7ECP5_ILUCY</name>
<keyword evidence="2" id="KW-1185">Reference proteome</keyword>
<proteinExistence type="predicted"/>
<dbReference type="Proteomes" id="UP000011863">
    <property type="component" value="Chromosome"/>
</dbReference>
<evidence type="ECO:0000313" key="2">
    <source>
        <dbReference type="Proteomes" id="UP000011863"/>
    </source>
</evidence>
<dbReference type="Pfam" id="PF04337">
    <property type="entry name" value="DUF480"/>
    <property type="match status" value="1"/>
</dbReference>
<dbReference type="KEGG" id="aym:YM304_34580"/>
<dbReference type="InterPro" id="IPR036388">
    <property type="entry name" value="WH-like_DNA-bd_sf"/>
</dbReference>
<sequence>MELTAEAIRVLGCLIEKGATTPDHYPLSTNALVNACNQKSNRDPLVEFDERTVVDAMLEIRQEGLARTNASGRSDKHRHILPDALELDADEVAVLAVTMLRGPQSVGELKTRTERYATVEGTGFESADSIEAVLARLAERRDPLVANIGRASGQSQDRWAHLLGEFVPDVAAGTSPSSAPAAAGVSGAMDDRGPTLAQRVELLEARLATLEAALGITDDTDQPDDVD</sequence>
<organism evidence="1 2">
    <name type="scientific">Ilumatobacter coccineus (strain NBRC 103263 / KCTC 29153 / YM16-304)</name>
    <dbReference type="NCBI Taxonomy" id="1313172"/>
    <lineage>
        <taxon>Bacteria</taxon>
        <taxon>Bacillati</taxon>
        <taxon>Actinomycetota</taxon>
        <taxon>Acidimicrobiia</taxon>
        <taxon>Acidimicrobiales</taxon>
        <taxon>Ilumatobacteraceae</taxon>
        <taxon>Ilumatobacter</taxon>
    </lineage>
</organism>
<gene>
    <name evidence="1" type="ORF">YM304_34580</name>
</gene>
<dbReference type="AlphaFoldDB" id="A0A6C7ECP5"/>
<accession>A0A6C7ECP5</accession>
<dbReference type="PANTHER" id="PTHR38768:SF1">
    <property type="entry name" value="UPF0502 PROTEIN YCEH"/>
    <property type="match status" value="1"/>
</dbReference>
<dbReference type="RefSeq" id="WP_015443019.1">
    <property type="nucleotide sequence ID" value="NC_020520.1"/>
</dbReference>
<dbReference type="InterPro" id="IPR007432">
    <property type="entry name" value="DUF480"/>
</dbReference>
<reference evidence="1 2" key="1">
    <citation type="journal article" date="2013" name="Int. J. Syst. Evol. Microbiol.">
        <title>Ilumatobacter nonamiense sp. nov. and Ilumatobacter coccineum sp. nov., isolated from seashore sand.</title>
        <authorList>
            <person name="Matsumoto A."/>
            <person name="Kasai H."/>
            <person name="Matsuo Y."/>
            <person name="Shizuri Y."/>
            <person name="Ichikawa N."/>
            <person name="Fujita N."/>
            <person name="Omura S."/>
            <person name="Takahashi Y."/>
        </authorList>
    </citation>
    <scope>NUCLEOTIDE SEQUENCE [LARGE SCALE GENOMIC DNA]</scope>
    <source>
        <strain evidence="2">NBRC 103263 / KCTC 29153 / YM16-304</strain>
    </source>
</reference>
<evidence type="ECO:0000313" key="1">
    <source>
        <dbReference type="EMBL" id="BAN03772.1"/>
    </source>
</evidence>
<dbReference type="SUPFAM" id="SSF46785">
    <property type="entry name" value="Winged helix' DNA-binding domain"/>
    <property type="match status" value="2"/>
</dbReference>
<dbReference type="EMBL" id="AP012057">
    <property type="protein sequence ID" value="BAN03772.1"/>
    <property type="molecule type" value="Genomic_DNA"/>
</dbReference>